<evidence type="ECO:0000256" key="4">
    <source>
        <dbReference type="ARBA" id="ARBA00022827"/>
    </source>
</evidence>
<comment type="similarity">
    <text evidence="2">Belongs to the DAMOX/DASOX family.</text>
</comment>
<name>A0A507ECJ3_9FUNG</name>
<dbReference type="SUPFAM" id="SSF54373">
    <property type="entry name" value="FAD-linked reductases, C-terminal domain"/>
    <property type="match status" value="1"/>
</dbReference>
<protein>
    <recommendedName>
        <fullName evidence="7">FAD dependent oxidoreductase domain-containing protein</fullName>
    </recommendedName>
</protein>
<dbReference type="PANTHER" id="PTHR11530:SF11">
    <property type="entry name" value="D-ASPARTATE OXIDASE"/>
    <property type="match status" value="1"/>
</dbReference>
<evidence type="ECO:0000256" key="1">
    <source>
        <dbReference type="ARBA" id="ARBA00001974"/>
    </source>
</evidence>
<evidence type="ECO:0000256" key="2">
    <source>
        <dbReference type="ARBA" id="ARBA00006730"/>
    </source>
</evidence>
<dbReference type="GO" id="GO:0005737">
    <property type="term" value="C:cytoplasm"/>
    <property type="evidence" value="ECO:0007669"/>
    <property type="project" value="TreeGrafter"/>
</dbReference>
<dbReference type="STRING" id="109895.A0A507ECJ3"/>
<keyword evidence="9" id="KW-1185">Reference proteome</keyword>
<feature type="binding site" evidence="6">
    <location>
        <position position="188"/>
    </location>
    <ligand>
        <name>D-dopa</name>
        <dbReference type="ChEBI" id="CHEBI:149689"/>
    </ligand>
</feature>
<dbReference type="SUPFAM" id="SSF51971">
    <property type="entry name" value="Nucleotide-binding domain"/>
    <property type="match status" value="1"/>
</dbReference>
<evidence type="ECO:0000313" key="9">
    <source>
        <dbReference type="Proteomes" id="UP000318582"/>
    </source>
</evidence>
<sequence length="318" mass="35222">MARGKRSSVTVLGAGVVGLTTDHLFFPSLAQGYNVTIISRAFPTNPDADPTYTSPTAGAHWRSFAEKDDYRLQEWDEVTFKALIQLCTVPGTGLMITPGYEFWAQEPESWEDPFFARFMPKYKRLEKDALPATCEFGISYETGFGARTLAGVADTHVYPTRGQTVHVRAPHVRHTVTKLGSVHEDFTYIIPRDDGIVVLGGTYQANNDSLTPDPTTAASIVERCLAICPELVPNGKQLDVVNQKVGLRPTRVGGVRCDAEWKHHRGRRVLLVHNYGHGGYGYQSSYGCAATVLRIMEAELGHLRESPRERTEAQSARL</sequence>
<feature type="binding site" evidence="6">
    <location>
        <begin position="53"/>
        <end position="54"/>
    </location>
    <ligand>
        <name>FAD</name>
        <dbReference type="ChEBI" id="CHEBI:57692"/>
    </ligand>
</feature>
<comment type="cofactor">
    <cofactor evidence="1 6">
        <name>FAD</name>
        <dbReference type="ChEBI" id="CHEBI:57692"/>
    </cofactor>
</comment>
<keyword evidence="5" id="KW-0560">Oxidoreductase</keyword>
<feature type="binding site" evidence="6">
    <location>
        <position position="248"/>
    </location>
    <ligand>
        <name>D-dopa</name>
        <dbReference type="ChEBI" id="CHEBI:149689"/>
    </ligand>
</feature>
<dbReference type="Gene3D" id="3.40.50.720">
    <property type="entry name" value="NAD(P)-binding Rossmann-like Domain"/>
    <property type="match status" value="2"/>
</dbReference>
<feature type="binding site" evidence="6">
    <location>
        <position position="279"/>
    </location>
    <ligand>
        <name>D-dopa</name>
        <dbReference type="ChEBI" id="CHEBI:149689"/>
    </ligand>
</feature>
<evidence type="ECO:0000259" key="7">
    <source>
        <dbReference type="Pfam" id="PF01266"/>
    </source>
</evidence>
<feature type="binding site" evidence="6">
    <location>
        <position position="142"/>
    </location>
    <ligand>
        <name>FAD</name>
        <dbReference type="ChEBI" id="CHEBI:57692"/>
    </ligand>
</feature>
<dbReference type="GO" id="GO:0003884">
    <property type="term" value="F:D-amino-acid oxidase activity"/>
    <property type="evidence" value="ECO:0007669"/>
    <property type="project" value="InterPro"/>
</dbReference>
<organism evidence="8 9">
    <name type="scientific">Powellomyces hirtus</name>
    <dbReference type="NCBI Taxonomy" id="109895"/>
    <lineage>
        <taxon>Eukaryota</taxon>
        <taxon>Fungi</taxon>
        <taxon>Fungi incertae sedis</taxon>
        <taxon>Chytridiomycota</taxon>
        <taxon>Chytridiomycota incertae sedis</taxon>
        <taxon>Chytridiomycetes</taxon>
        <taxon>Spizellomycetales</taxon>
        <taxon>Powellomycetaceae</taxon>
        <taxon>Powellomyces</taxon>
    </lineage>
</organism>
<dbReference type="GO" id="GO:0071949">
    <property type="term" value="F:FAD binding"/>
    <property type="evidence" value="ECO:0007669"/>
    <property type="project" value="InterPro"/>
</dbReference>
<comment type="caution">
    <text evidence="8">The sequence shown here is derived from an EMBL/GenBank/DDBJ whole genome shotgun (WGS) entry which is preliminary data.</text>
</comment>
<proteinExistence type="inferred from homology"/>
<dbReference type="GO" id="GO:0019478">
    <property type="term" value="P:D-amino acid catabolic process"/>
    <property type="evidence" value="ECO:0007669"/>
    <property type="project" value="TreeGrafter"/>
</dbReference>
<evidence type="ECO:0000256" key="6">
    <source>
        <dbReference type="PIRSR" id="PIRSR000189-1"/>
    </source>
</evidence>
<dbReference type="AlphaFoldDB" id="A0A507ECJ3"/>
<dbReference type="Pfam" id="PF01266">
    <property type="entry name" value="DAO"/>
    <property type="match status" value="1"/>
</dbReference>
<feature type="domain" description="FAD dependent oxidoreductase" evidence="7">
    <location>
        <begin position="143"/>
        <end position="291"/>
    </location>
</feature>
<evidence type="ECO:0000256" key="5">
    <source>
        <dbReference type="ARBA" id="ARBA00023002"/>
    </source>
</evidence>
<dbReference type="EMBL" id="QEAQ01000011">
    <property type="protein sequence ID" value="TPX60928.1"/>
    <property type="molecule type" value="Genomic_DNA"/>
</dbReference>
<reference evidence="8 9" key="1">
    <citation type="journal article" date="2019" name="Sci. Rep.">
        <title>Comparative genomics of chytrid fungi reveal insights into the obligate biotrophic and pathogenic lifestyle of Synchytrium endobioticum.</title>
        <authorList>
            <person name="van de Vossenberg B.T.L.H."/>
            <person name="Warris S."/>
            <person name="Nguyen H.D.T."/>
            <person name="van Gent-Pelzer M.P.E."/>
            <person name="Joly D.L."/>
            <person name="van de Geest H.C."/>
            <person name="Bonants P.J.M."/>
            <person name="Smith D.S."/>
            <person name="Levesque C.A."/>
            <person name="van der Lee T.A.J."/>
        </authorList>
    </citation>
    <scope>NUCLEOTIDE SEQUENCE [LARGE SCALE GENOMIC DNA]</scope>
    <source>
        <strain evidence="8 9">CBS 809.83</strain>
    </source>
</reference>
<keyword evidence="4 6" id="KW-0274">FAD</keyword>
<dbReference type="Gene3D" id="3.30.9.10">
    <property type="entry name" value="D-Amino Acid Oxidase, subunit A, domain 2"/>
    <property type="match status" value="2"/>
</dbReference>
<dbReference type="InterPro" id="IPR006181">
    <property type="entry name" value="D-amino_acid_oxidase_CS"/>
</dbReference>
<evidence type="ECO:0000313" key="8">
    <source>
        <dbReference type="EMBL" id="TPX60928.1"/>
    </source>
</evidence>
<gene>
    <name evidence="8" type="ORF">PhCBS80983_g01418</name>
</gene>
<dbReference type="InterPro" id="IPR023209">
    <property type="entry name" value="DAO"/>
</dbReference>
<dbReference type="InterPro" id="IPR006076">
    <property type="entry name" value="FAD-dep_OxRdtase"/>
</dbReference>
<evidence type="ECO:0000256" key="3">
    <source>
        <dbReference type="ARBA" id="ARBA00022630"/>
    </source>
</evidence>
<accession>A0A507ECJ3</accession>
<dbReference type="PROSITE" id="PS00677">
    <property type="entry name" value="DAO"/>
    <property type="match status" value="1"/>
</dbReference>
<dbReference type="PANTHER" id="PTHR11530">
    <property type="entry name" value="D-AMINO ACID OXIDASE"/>
    <property type="match status" value="1"/>
</dbReference>
<dbReference type="PIRSF" id="PIRSF000189">
    <property type="entry name" value="D-aa_oxidase"/>
    <property type="match status" value="1"/>
</dbReference>
<dbReference type="Proteomes" id="UP000318582">
    <property type="component" value="Unassembled WGS sequence"/>
</dbReference>
<keyword evidence="3" id="KW-0285">Flavoprotein</keyword>